<gene>
    <name evidence="2" type="ORF">SORBI_3004G340800</name>
</gene>
<dbReference type="OMA" id="ELRHVWW"/>
<name>A0A1Z5RQT8_SORBI</name>
<dbReference type="AlphaFoldDB" id="A0A1Z5RQT8"/>
<evidence type="ECO:0000313" key="2">
    <source>
        <dbReference type="EMBL" id="OQU85929.1"/>
    </source>
</evidence>
<evidence type="ECO:0000313" key="3">
    <source>
        <dbReference type="Proteomes" id="UP000000768"/>
    </source>
</evidence>
<dbReference type="PANTHER" id="PTHR32278">
    <property type="entry name" value="F-BOX DOMAIN-CONTAINING PROTEIN"/>
    <property type="match status" value="1"/>
</dbReference>
<reference evidence="3" key="2">
    <citation type="journal article" date="2018" name="Plant J.">
        <title>The Sorghum bicolor reference genome: improved assembly, gene annotations, a transcriptome atlas, and signatures of genome organization.</title>
        <authorList>
            <person name="McCormick R.F."/>
            <person name="Truong S.K."/>
            <person name="Sreedasyam A."/>
            <person name="Jenkins J."/>
            <person name="Shu S."/>
            <person name="Sims D."/>
            <person name="Kennedy M."/>
            <person name="Amirebrahimi M."/>
            <person name="Weers B.D."/>
            <person name="McKinley B."/>
            <person name="Mattison A."/>
            <person name="Morishige D.T."/>
            <person name="Grimwood J."/>
            <person name="Schmutz J."/>
            <person name="Mullet J.E."/>
        </authorList>
    </citation>
    <scope>NUCLEOTIDE SEQUENCE [LARGE SCALE GENOMIC DNA]</scope>
    <source>
        <strain evidence="3">cv. BTx623</strain>
    </source>
</reference>
<sequence>MESTATAPARCEIERLPDDLLSATLVRTGPRDSCRATAVSPDFRAAADSDAVWSSLLPRDLPPLAVGELPADPLLTKKQLFMRLSDPGRPVLLADRFTSMWLDRATGAKCYMLSARKLGIAWGDTPQYWRWIPINLYRISEAAELRHVWWLEIRGEIDSKMLSRHTTYSAYIVFSLAQRRLGLHYTCKEASVSLGGGSSRSRRHVCLDEGHDSADTWPSLRGNLPEDTHFPRVRGDHWMEVELGVFCIGEDNDDGEVSVSLIETSVIKSGLVVLGIEIRPKEQGV</sequence>
<dbReference type="eggNOG" id="ENOG502QRA4">
    <property type="taxonomic scope" value="Eukaryota"/>
</dbReference>
<dbReference type="STRING" id="4558.A0A1Z5RQT8"/>
<dbReference type="CDD" id="cd22162">
    <property type="entry name" value="F-box_AtSKIP3-like"/>
    <property type="match status" value="1"/>
</dbReference>
<evidence type="ECO:0000259" key="1">
    <source>
        <dbReference type="PROSITE" id="PS50181"/>
    </source>
</evidence>
<dbReference type="EMBL" id="CM000763">
    <property type="protein sequence ID" value="OQU85929.1"/>
    <property type="molecule type" value="Genomic_DNA"/>
</dbReference>
<dbReference type="InterPro" id="IPR036047">
    <property type="entry name" value="F-box-like_dom_sf"/>
</dbReference>
<dbReference type="Pfam" id="PF14299">
    <property type="entry name" value="PP2"/>
    <property type="match status" value="1"/>
</dbReference>
<keyword evidence="3" id="KW-1185">Reference proteome</keyword>
<dbReference type="InterPro" id="IPR001810">
    <property type="entry name" value="F-box_dom"/>
</dbReference>
<protein>
    <recommendedName>
        <fullName evidence="1">F-box domain-containing protein</fullName>
    </recommendedName>
</protein>
<reference evidence="2 3" key="1">
    <citation type="journal article" date="2009" name="Nature">
        <title>The Sorghum bicolor genome and the diversification of grasses.</title>
        <authorList>
            <person name="Paterson A.H."/>
            <person name="Bowers J.E."/>
            <person name="Bruggmann R."/>
            <person name="Dubchak I."/>
            <person name="Grimwood J."/>
            <person name="Gundlach H."/>
            <person name="Haberer G."/>
            <person name="Hellsten U."/>
            <person name="Mitros T."/>
            <person name="Poliakov A."/>
            <person name="Schmutz J."/>
            <person name="Spannagl M."/>
            <person name="Tang H."/>
            <person name="Wang X."/>
            <person name="Wicker T."/>
            <person name="Bharti A.K."/>
            <person name="Chapman J."/>
            <person name="Feltus F.A."/>
            <person name="Gowik U."/>
            <person name="Grigoriev I.V."/>
            <person name="Lyons E."/>
            <person name="Maher C.A."/>
            <person name="Martis M."/>
            <person name="Narechania A."/>
            <person name="Otillar R.P."/>
            <person name="Penning B.W."/>
            <person name="Salamov A.A."/>
            <person name="Wang Y."/>
            <person name="Zhang L."/>
            <person name="Carpita N.C."/>
            <person name="Freeling M."/>
            <person name="Gingle A.R."/>
            <person name="Hash C.T."/>
            <person name="Keller B."/>
            <person name="Klein P."/>
            <person name="Kresovich S."/>
            <person name="McCann M.C."/>
            <person name="Ming R."/>
            <person name="Peterson D.G."/>
            <person name="Mehboob-ur-Rahman"/>
            <person name="Ware D."/>
            <person name="Westhoff P."/>
            <person name="Mayer K.F."/>
            <person name="Messing J."/>
            <person name="Rokhsar D.S."/>
        </authorList>
    </citation>
    <scope>NUCLEOTIDE SEQUENCE [LARGE SCALE GENOMIC DNA]</scope>
    <source>
        <strain evidence="3">cv. BTx623</strain>
    </source>
</reference>
<dbReference type="InParanoid" id="A0A1Z5RQT8"/>
<dbReference type="PROSITE" id="PS50181">
    <property type="entry name" value="FBOX"/>
    <property type="match status" value="1"/>
</dbReference>
<dbReference type="PANTHER" id="PTHR32278:SF137">
    <property type="entry name" value="F-BOX DOMAIN-CONTAINING PROTEIN"/>
    <property type="match status" value="1"/>
</dbReference>
<proteinExistence type="predicted"/>
<accession>A0A1Z5RQT8</accession>
<dbReference type="SUPFAM" id="SSF81383">
    <property type="entry name" value="F-box domain"/>
    <property type="match status" value="1"/>
</dbReference>
<dbReference type="Gramene" id="OQU85929">
    <property type="protein sequence ID" value="OQU85929"/>
    <property type="gene ID" value="SORBI_3004G340800"/>
</dbReference>
<dbReference type="InterPro" id="IPR025886">
    <property type="entry name" value="PP2-like"/>
</dbReference>
<feature type="domain" description="F-box" evidence="1">
    <location>
        <begin position="10"/>
        <end position="56"/>
    </location>
</feature>
<organism evidence="2 3">
    <name type="scientific">Sorghum bicolor</name>
    <name type="common">Sorghum</name>
    <name type="synonym">Sorghum vulgare</name>
    <dbReference type="NCBI Taxonomy" id="4558"/>
    <lineage>
        <taxon>Eukaryota</taxon>
        <taxon>Viridiplantae</taxon>
        <taxon>Streptophyta</taxon>
        <taxon>Embryophyta</taxon>
        <taxon>Tracheophyta</taxon>
        <taxon>Spermatophyta</taxon>
        <taxon>Magnoliopsida</taxon>
        <taxon>Liliopsida</taxon>
        <taxon>Poales</taxon>
        <taxon>Poaceae</taxon>
        <taxon>PACMAD clade</taxon>
        <taxon>Panicoideae</taxon>
        <taxon>Andropogonodae</taxon>
        <taxon>Andropogoneae</taxon>
        <taxon>Sorghinae</taxon>
        <taxon>Sorghum</taxon>
    </lineage>
</organism>
<dbReference type="OrthoDB" id="654977at2759"/>
<dbReference type="Proteomes" id="UP000000768">
    <property type="component" value="Chromosome 4"/>
</dbReference>
<dbReference type="KEGG" id="sbi:8056427"/>